<dbReference type="Pfam" id="PF00977">
    <property type="entry name" value="His_biosynth"/>
    <property type="match status" value="1"/>
</dbReference>
<comment type="pathway">
    <text evidence="3 12 14">Amino-acid biosynthesis; L-histidine biosynthesis; L-histidine from 5-phospho-alpha-D-ribose 1-diphosphate: step 4/9.</text>
</comment>
<comment type="similarity">
    <text evidence="4 12 13">Belongs to the HisA/HisF family.</text>
</comment>
<dbReference type="InterPro" id="IPR006063">
    <property type="entry name" value="HisA_bact_arch"/>
</dbReference>
<dbReference type="Proteomes" id="UP000246800">
    <property type="component" value="Unassembled WGS sequence"/>
</dbReference>
<dbReference type="InterPro" id="IPR006062">
    <property type="entry name" value="His_biosynth"/>
</dbReference>
<dbReference type="GeneID" id="93823872"/>
<dbReference type="HAMAP" id="MF_01014">
    <property type="entry name" value="HisA"/>
    <property type="match status" value="1"/>
</dbReference>
<feature type="active site" description="Proton donor" evidence="12">
    <location>
        <position position="131"/>
    </location>
</feature>
<keyword evidence="9 12" id="KW-0368">Histidine biosynthesis</keyword>
<evidence type="ECO:0000256" key="9">
    <source>
        <dbReference type="ARBA" id="ARBA00023102"/>
    </source>
</evidence>
<evidence type="ECO:0000256" key="1">
    <source>
        <dbReference type="ARBA" id="ARBA00000901"/>
    </source>
</evidence>
<reference evidence="16" key="2">
    <citation type="journal article" date="2018" name="Vet. Microbiol.">
        <title>Methicillin-resistant staphylococci amongst veterinary personnel, personnel-owned pets, patients and the hospital environment of two small animal veterinary hospitals.</title>
        <authorList>
            <person name="Worthing K.A."/>
            <person name="Brown J."/>
            <person name="Gerber L."/>
            <person name="Abraham S."/>
            <person name="Trott D."/>
            <person name="Norris J.M."/>
        </authorList>
    </citation>
    <scope>NUCLEOTIDE SEQUENCE</scope>
    <source>
        <strain evidence="16">ST496-2</strain>
    </source>
</reference>
<evidence type="ECO:0000313" key="16">
    <source>
        <dbReference type="EMBL" id="REA81111.1"/>
    </source>
</evidence>
<dbReference type="InterPro" id="IPR013785">
    <property type="entry name" value="Aldolase_TIM"/>
</dbReference>
<dbReference type="InterPro" id="IPR011060">
    <property type="entry name" value="RibuloseP-bd_barrel"/>
</dbReference>
<comment type="subcellular location">
    <subcellularLocation>
        <location evidence="2 12 14">Cytoplasm</location>
    </subcellularLocation>
</comment>
<feature type="active site" description="Proton acceptor" evidence="12">
    <location>
        <position position="9"/>
    </location>
</feature>
<keyword evidence="10 12" id="KW-0413">Isomerase</keyword>
<evidence type="ECO:0000313" key="17">
    <source>
        <dbReference type="Proteomes" id="UP000246800"/>
    </source>
</evidence>
<dbReference type="AlphaFoldDB" id="A0A1B1NXT8"/>
<evidence type="ECO:0000256" key="5">
    <source>
        <dbReference type="ARBA" id="ARBA00012550"/>
    </source>
</evidence>
<organism evidence="16 18">
    <name type="scientific">Staphylococcus pseudintermedius</name>
    <dbReference type="NCBI Taxonomy" id="283734"/>
    <lineage>
        <taxon>Bacteria</taxon>
        <taxon>Bacillati</taxon>
        <taxon>Bacillota</taxon>
        <taxon>Bacilli</taxon>
        <taxon>Bacillales</taxon>
        <taxon>Staphylococcaceae</taxon>
        <taxon>Staphylococcus</taxon>
        <taxon>Staphylococcus intermedius group</taxon>
    </lineage>
</organism>
<dbReference type="GO" id="GO:0000162">
    <property type="term" value="P:L-tryptophan biosynthetic process"/>
    <property type="evidence" value="ECO:0007669"/>
    <property type="project" value="TreeGrafter"/>
</dbReference>
<gene>
    <name evidence="12" type="primary">hisA</name>
    <name evidence="15" type="ORF">DD902_11270</name>
    <name evidence="16" type="ORF">DV961_07995</name>
</gene>
<dbReference type="CDD" id="cd04732">
    <property type="entry name" value="HisA"/>
    <property type="match status" value="1"/>
</dbReference>
<evidence type="ECO:0000256" key="2">
    <source>
        <dbReference type="ARBA" id="ARBA00004496"/>
    </source>
</evidence>
<dbReference type="OrthoDB" id="9807749at2"/>
<comment type="caution">
    <text evidence="16">The sequence shown here is derived from an EMBL/GenBank/DDBJ whole genome shotgun (WGS) entry which is preliminary data.</text>
</comment>
<dbReference type="NCBIfam" id="NF010114">
    <property type="entry name" value="PRK13587.1"/>
    <property type="match status" value="1"/>
</dbReference>
<accession>A0A1B1NXT8</accession>
<dbReference type="EMBL" id="QQPC01000050">
    <property type="protein sequence ID" value="REA81111.1"/>
    <property type="molecule type" value="Genomic_DNA"/>
</dbReference>
<dbReference type="NCBIfam" id="TIGR00007">
    <property type="entry name" value="1-(5-phosphoribosyl)-5-[(5-phosphoribosylamino)methylideneamino]imidazole-4-carboxamide isomerase"/>
    <property type="match status" value="1"/>
</dbReference>
<name>A0A1B1NXT8_STAPS</name>
<dbReference type="GO" id="GO:0000105">
    <property type="term" value="P:L-histidine biosynthetic process"/>
    <property type="evidence" value="ECO:0007669"/>
    <property type="project" value="UniProtKB-UniRule"/>
</dbReference>
<dbReference type="Gene3D" id="3.20.20.70">
    <property type="entry name" value="Aldolase class I"/>
    <property type="match status" value="1"/>
</dbReference>
<dbReference type="GO" id="GO:0005737">
    <property type="term" value="C:cytoplasm"/>
    <property type="evidence" value="ECO:0007669"/>
    <property type="project" value="UniProtKB-SubCell"/>
</dbReference>
<evidence type="ECO:0000256" key="4">
    <source>
        <dbReference type="ARBA" id="ARBA00009667"/>
    </source>
</evidence>
<dbReference type="SUPFAM" id="SSF51366">
    <property type="entry name" value="Ribulose-phoshate binding barrel"/>
    <property type="match status" value="1"/>
</dbReference>
<evidence type="ECO:0000256" key="7">
    <source>
        <dbReference type="ARBA" id="ARBA00022490"/>
    </source>
</evidence>
<protein>
    <recommendedName>
        <fullName evidence="6 12">1-(5-phosphoribosyl)-5-[(5-phosphoribosylamino)methylideneamino] imidazole-4-carboxamide isomerase</fullName>
        <ecNumber evidence="5 12">5.3.1.16</ecNumber>
    </recommendedName>
    <alternativeName>
        <fullName evidence="11 12">Phosphoribosylformimino-5-aminoimidazole carboxamide ribotide isomerase</fullName>
    </alternativeName>
</protein>
<evidence type="ECO:0000313" key="15">
    <source>
        <dbReference type="EMBL" id="PWZ73318.1"/>
    </source>
</evidence>
<dbReference type="UniPathway" id="UPA00031">
    <property type="reaction ID" value="UER00009"/>
</dbReference>
<evidence type="ECO:0000256" key="10">
    <source>
        <dbReference type="ARBA" id="ARBA00023235"/>
    </source>
</evidence>
<keyword evidence="7 12" id="KW-0963">Cytoplasm</keyword>
<keyword evidence="8 12" id="KW-0028">Amino-acid biosynthesis</keyword>
<dbReference type="FunFam" id="3.20.20.70:FF:000009">
    <property type="entry name" value="1-(5-phosphoribosyl)-5-[(5-phosphoribosylamino)methylideneamino] imidazole-4-carboxamide isomerase"/>
    <property type="match status" value="1"/>
</dbReference>
<evidence type="ECO:0000256" key="3">
    <source>
        <dbReference type="ARBA" id="ARBA00005133"/>
    </source>
</evidence>
<evidence type="ECO:0000256" key="14">
    <source>
        <dbReference type="RuleBase" id="RU003658"/>
    </source>
</evidence>
<dbReference type="RefSeq" id="WP_014612896.1">
    <property type="nucleotide sequence ID" value="NZ_AP019372.1"/>
</dbReference>
<comment type="catalytic activity">
    <reaction evidence="1 12 14">
        <text>1-(5-phospho-beta-D-ribosyl)-5-[(5-phospho-beta-D-ribosylamino)methylideneamino]imidazole-4-carboxamide = 5-[(5-phospho-1-deoxy-D-ribulos-1-ylimino)methylamino]-1-(5-phospho-beta-D-ribosyl)imidazole-4-carboxamide</text>
        <dbReference type="Rhea" id="RHEA:15469"/>
        <dbReference type="ChEBI" id="CHEBI:58435"/>
        <dbReference type="ChEBI" id="CHEBI:58525"/>
        <dbReference type="EC" id="5.3.1.16"/>
    </reaction>
</comment>
<evidence type="ECO:0000256" key="8">
    <source>
        <dbReference type="ARBA" id="ARBA00022605"/>
    </source>
</evidence>
<reference evidence="18" key="3">
    <citation type="journal article" date="2018" name="Vet. Microbiol.">
        <title>Molecular epidemiology of methicillin-resistant staphylococci amongst veterinary personnel, personnel-owned pets, patients and the hospital environment of two companion animal veterinary hospitals.</title>
        <authorList>
            <person name="Worthing K.A."/>
            <person name="Brown J."/>
            <person name="Gerber L."/>
            <person name="Abraham S."/>
            <person name="Trott D."/>
            <person name="Norris J.M."/>
        </authorList>
    </citation>
    <scope>NUCLEOTIDE SEQUENCE [LARGE SCALE GENOMIC DNA]</scope>
    <source>
        <strain evidence="18">ST496-2</strain>
    </source>
</reference>
<dbReference type="EMBL" id="QEIT01000073">
    <property type="protein sequence ID" value="PWZ73318.1"/>
    <property type="molecule type" value="Genomic_DNA"/>
</dbReference>
<evidence type="ECO:0000256" key="11">
    <source>
        <dbReference type="ARBA" id="ARBA00030547"/>
    </source>
</evidence>
<dbReference type="Proteomes" id="UP000256409">
    <property type="component" value="Unassembled WGS sequence"/>
</dbReference>
<sequence>MIKIWPAIDLIEGKSVRLTEGDYSTSEAMTRSAEDSIQFYNQFESVDRIHIIDLIGAKAQRAIEMDYIQQLIQASDKPIEVGGGIRDEATLRRYFDSGVDYCIVGTQAITNTAWLAEMSQLFPGKIYVSVDAYRTAIKINGWTEDAALDLFDYVAQIETFPLGGVIYTDISKDGKLAGPNFEITAQLAQATSLPVVASGGIRDRQDLERLEASGVTAAIVGKAANQSTFWEGLS</sequence>
<dbReference type="PANTHER" id="PTHR43090">
    <property type="entry name" value="1-(5-PHOSPHORIBOSYL)-5-[(5-PHOSPHORIBOSYLAMINO)METHYLIDENEAMINO] IMIDAZOLE-4-CARBOXAMIDE ISOMERASE"/>
    <property type="match status" value="1"/>
</dbReference>
<dbReference type="eggNOG" id="COG0106">
    <property type="taxonomic scope" value="Bacteria"/>
</dbReference>
<evidence type="ECO:0000256" key="12">
    <source>
        <dbReference type="HAMAP-Rule" id="MF_01014"/>
    </source>
</evidence>
<dbReference type="EC" id="5.3.1.16" evidence="5 12"/>
<dbReference type="GO" id="GO:0003949">
    <property type="term" value="F:1-(5-phosphoribosyl)-5-[(5-phosphoribosylamino)methylideneamino]imidazole-4-carboxamide isomerase activity"/>
    <property type="evidence" value="ECO:0007669"/>
    <property type="project" value="UniProtKB-UniRule"/>
</dbReference>
<dbReference type="InterPro" id="IPR044524">
    <property type="entry name" value="Isoase_HisA-like"/>
</dbReference>
<evidence type="ECO:0000256" key="6">
    <source>
        <dbReference type="ARBA" id="ARBA00018464"/>
    </source>
</evidence>
<proteinExistence type="inferred from homology"/>
<evidence type="ECO:0000313" key="18">
    <source>
        <dbReference type="Proteomes" id="UP000256409"/>
    </source>
</evidence>
<evidence type="ECO:0000256" key="13">
    <source>
        <dbReference type="RuleBase" id="RU003657"/>
    </source>
</evidence>
<dbReference type="InterPro" id="IPR023016">
    <property type="entry name" value="HisA/PriA"/>
</dbReference>
<reference evidence="15 17" key="1">
    <citation type="journal article" date="2018" name="Vet. Microbiol.">
        <title>Clonal diversity and geographic distribution of methicillin-resistant Staphylococcus pseudintermedius from Australian animals: Discovery of novel sequence types.</title>
        <authorList>
            <person name="Worthing K.A."/>
            <person name="Abraham S."/>
            <person name="Coombs G.W."/>
            <person name="Pang S."/>
            <person name="Saputra S."/>
            <person name="Jordan D."/>
            <person name="Trott D.J."/>
            <person name="Norris J.M."/>
        </authorList>
    </citation>
    <scope>NUCLEOTIDE SEQUENCE [LARGE SCALE GENOMIC DNA]</scope>
    <source>
        <strain evidence="15 17">ST525 1</strain>
    </source>
</reference>
<dbReference type="PANTHER" id="PTHR43090:SF2">
    <property type="entry name" value="1-(5-PHOSPHORIBOSYL)-5-[(5-PHOSPHORIBOSYLAMINO)METHYLIDENEAMINO] IMIDAZOLE-4-CARBOXAMIDE ISOMERASE"/>
    <property type="match status" value="1"/>
</dbReference>